<gene>
    <name evidence="8" type="ORF">FHX73_13494</name>
</gene>
<feature type="region of interest" description="Disordered" evidence="6">
    <location>
        <begin position="203"/>
        <end position="228"/>
    </location>
</feature>
<feature type="transmembrane region" description="Helical" evidence="7">
    <location>
        <begin position="12"/>
        <end position="35"/>
    </location>
</feature>
<reference evidence="8 9" key="1">
    <citation type="submission" date="2019-06" db="EMBL/GenBank/DDBJ databases">
        <title>Sequencing the genomes of 1000 actinobacteria strains.</title>
        <authorList>
            <person name="Klenk H.-P."/>
        </authorList>
    </citation>
    <scope>NUCLEOTIDE SEQUENCE [LARGE SCALE GENOMIC DNA]</scope>
    <source>
        <strain evidence="8 9">DSM 44826</strain>
    </source>
</reference>
<dbReference type="PANTHER" id="PTHR23513">
    <property type="entry name" value="INTEGRAL MEMBRANE EFFLUX PROTEIN-RELATED"/>
    <property type="match status" value="1"/>
</dbReference>
<evidence type="ECO:0000256" key="2">
    <source>
        <dbReference type="ARBA" id="ARBA00022475"/>
    </source>
</evidence>
<evidence type="ECO:0000256" key="1">
    <source>
        <dbReference type="ARBA" id="ARBA00004651"/>
    </source>
</evidence>
<keyword evidence="4 7" id="KW-1133">Transmembrane helix</keyword>
<dbReference type="Gene3D" id="1.20.1250.20">
    <property type="entry name" value="MFS general substrate transporter like domains"/>
    <property type="match status" value="1"/>
</dbReference>
<feature type="transmembrane region" description="Helical" evidence="7">
    <location>
        <begin position="47"/>
        <end position="66"/>
    </location>
</feature>
<organism evidence="8 9">
    <name type="scientific">Kitasatospora viridis</name>
    <dbReference type="NCBI Taxonomy" id="281105"/>
    <lineage>
        <taxon>Bacteria</taxon>
        <taxon>Bacillati</taxon>
        <taxon>Actinomycetota</taxon>
        <taxon>Actinomycetes</taxon>
        <taxon>Kitasatosporales</taxon>
        <taxon>Streptomycetaceae</taxon>
        <taxon>Kitasatospora</taxon>
    </lineage>
</organism>
<proteinExistence type="predicted"/>
<evidence type="ECO:0000256" key="6">
    <source>
        <dbReference type="SAM" id="MobiDB-lite"/>
    </source>
</evidence>
<dbReference type="EMBL" id="VIWT01000003">
    <property type="protein sequence ID" value="TWF90447.1"/>
    <property type="molecule type" value="Genomic_DNA"/>
</dbReference>
<feature type="transmembrane region" description="Helical" evidence="7">
    <location>
        <begin position="150"/>
        <end position="172"/>
    </location>
</feature>
<protein>
    <recommendedName>
        <fullName evidence="10">Transmembrane secretion effector</fullName>
    </recommendedName>
</protein>
<name>A0A561TTM7_9ACTN</name>
<dbReference type="InterPro" id="IPR036259">
    <property type="entry name" value="MFS_trans_sf"/>
</dbReference>
<evidence type="ECO:0000313" key="9">
    <source>
        <dbReference type="Proteomes" id="UP000317940"/>
    </source>
</evidence>
<dbReference type="PANTHER" id="PTHR23513:SF6">
    <property type="entry name" value="MAJOR FACILITATOR SUPERFAMILY ASSOCIATED DOMAIN-CONTAINING PROTEIN"/>
    <property type="match status" value="1"/>
</dbReference>
<evidence type="ECO:0000256" key="7">
    <source>
        <dbReference type="SAM" id="Phobius"/>
    </source>
</evidence>
<dbReference type="SUPFAM" id="SSF103473">
    <property type="entry name" value="MFS general substrate transporter"/>
    <property type="match status" value="1"/>
</dbReference>
<sequence length="228" mass="23433">MRELLRDRRARWFLTGQAVSSFGDSALWLALGVWIKQLTGSNSAAGLAFFVLALGNLTAPLAGLPVDRVRRRPLLIAVNLAAALLRRLGEIRLVAVALGAAAAGFLLQTVPAVPAVLAGAALLGTGFPLFSTGLLTLFQRGTPPALLGRTSAALGLLLSAPQALSVAAGSALATVLDYRVLLLLVAGVLLLAAVPLRRTALDASSDDRQSSPAEPVGPVEPVEPVEAG</sequence>
<keyword evidence="5 7" id="KW-0472">Membrane</keyword>
<dbReference type="AlphaFoldDB" id="A0A561TTM7"/>
<feature type="transmembrane region" description="Helical" evidence="7">
    <location>
        <begin position="178"/>
        <end position="196"/>
    </location>
</feature>
<keyword evidence="3 7" id="KW-0812">Transmembrane</keyword>
<accession>A0A561TTM7</accession>
<feature type="transmembrane region" description="Helical" evidence="7">
    <location>
        <begin position="93"/>
        <end position="110"/>
    </location>
</feature>
<keyword evidence="9" id="KW-1185">Reference proteome</keyword>
<keyword evidence="2" id="KW-1003">Cell membrane</keyword>
<comment type="caution">
    <text evidence="8">The sequence shown here is derived from an EMBL/GenBank/DDBJ whole genome shotgun (WGS) entry which is preliminary data.</text>
</comment>
<dbReference type="Proteomes" id="UP000317940">
    <property type="component" value="Unassembled WGS sequence"/>
</dbReference>
<evidence type="ECO:0000313" key="8">
    <source>
        <dbReference type="EMBL" id="TWF90447.1"/>
    </source>
</evidence>
<dbReference type="GO" id="GO:0005886">
    <property type="term" value="C:plasma membrane"/>
    <property type="evidence" value="ECO:0007669"/>
    <property type="project" value="UniProtKB-SubCell"/>
</dbReference>
<dbReference type="RefSeq" id="WP_145909645.1">
    <property type="nucleotide sequence ID" value="NZ_BAAAMZ010000001.1"/>
</dbReference>
<evidence type="ECO:0008006" key="10">
    <source>
        <dbReference type="Google" id="ProtNLM"/>
    </source>
</evidence>
<evidence type="ECO:0000256" key="5">
    <source>
        <dbReference type="ARBA" id="ARBA00023136"/>
    </source>
</evidence>
<dbReference type="OrthoDB" id="3460055at2"/>
<comment type="subcellular location">
    <subcellularLocation>
        <location evidence="1">Cell membrane</location>
        <topology evidence="1">Multi-pass membrane protein</topology>
    </subcellularLocation>
</comment>
<evidence type="ECO:0000256" key="4">
    <source>
        <dbReference type="ARBA" id="ARBA00022989"/>
    </source>
</evidence>
<feature type="transmembrane region" description="Helical" evidence="7">
    <location>
        <begin position="116"/>
        <end position="138"/>
    </location>
</feature>
<evidence type="ECO:0000256" key="3">
    <source>
        <dbReference type="ARBA" id="ARBA00022692"/>
    </source>
</evidence>
<feature type="compositionally biased region" description="Low complexity" evidence="6">
    <location>
        <begin position="212"/>
        <end position="228"/>
    </location>
</feature>